<gene>
    <name evidence="2" type="ORF">JKK62_02875</name>
</gene>
<evidence type="ECO:0000259" key="1">
    <source>
        <dbReference type="Pfam" id="PF04230"/>
    </source>
</evidence>
<feature type="domain" description="Polysaccharide pyruvyl transferase" evidence="1">
    <location>
        <begin position="103"/>
        <end position="246"/>
    </location>
</feature>
<organism evidence="2 3">
    <name type="scientific">Ruminococcus difficilis</name>
    <dbReference type="NCBI Taxonomy" id="2763069"/>
    <lineage>
        <taxon>Bacteria</taxon>
        <taxon>Bacillati</taxon>
        <taxon>Bacillota</taxon>
        <taxon>Clostridia</taxon>
        <taxon>Eubacteriales</taxon>
        <taxon>Oscillospiraceae</taxon>
        <taxon>Ruminococcus</taxon>
    </lineage>
</organism>
<dbReference type="AlphaFoldDB" id="A0A934TYD6"/>
<dbReference type="Proteomes" id="UP000633365">
    <property type="component" value="Unassembled WGS sequence"/>
</dbReference>
<evidence type="ECO:0000313" key="3">
    <source>
        <dbReference type="Proteomes" id="UP000633365"/>
    </source>
</evidence>
<sequence length="307" mass="35523">MESIYISGKKTKIKNNKINRFVFGKRIVKRDTMYLYFAEKNIVNLNAWVNPERTVNNVGDYLSLVVVNYMCKQFGVSLEERVRKTHHLYSIGSILLGYQDATIWGSGIISDYSSLSKKKLVGMFHRLRHSLDIRAVRGPETLRILKEMGYDRLIKNKCSGGGLPLGDPAVLMPLIYPKVSMHKWKYKVVPHYSRYKSYDKEDRIDTYQSDWRVLIESILEADLIISSSLHGIIIAESYGIPAIMLSDTPMEDITKYKDWYYSTGRYDFPIANSVEEALTITPSKLDPKVLKKMQNELIESFPRDLWK</sequence>
<protein>
    <submittedName>
        <fullName evidence="2">Polysaccharide pyruvyl transferase family protein</fullName>
    </submittedName>
</protein>
<keyword evidence="2" id="KW-0808">Transferase</keyword>
<keyword evidence="3" id="KW-1185">Reference proteome</keyword>
<evidence type="ECO:0000313" key="2">
    <source>
        <dbReference type="EMBL" id="MBK6087602.1"/>
    </source>
</evidence>
<dbReference type="Pfam" id="PF04230">
    <property type="entry name" value="PS_pyruv_trans"/>
    <property type="match status" value="1"/>
</dbReference>
<dbReference type="EMBL" id="JAEQMG010000040">
    <property type="protein sequence ID" value="MBK6087602.1"/>
    <property type="molecule type" value="Genomic_DNA"/>
</dbReference>
<name>A0A934TYD6_9FIRM</name>
<proteinExistence type="predicted"/>
<dbReference type="RefSeq" id="WP_201426907.1">
    <property type="nucleotide sequence ID" value="NZ_JAEQMG010000040.1"/>
</dbReference>
<reference evidence="2" key="1">
    <citation type="submission" date="2021-01" db="EMBL/GenBank/DDBJ databases">
        <title>Genome public.</title>
        <authorList>
            <person name="Liu C."/>
            <person name="Sun Q."/>
        </authorList>
    </citation>
    <scope>NUCLEOTIDE SEQUENCE</scope>
    <source>
        <strain evidence="2">M6</strain>
    </source>
</reference>
<dbReference type="InterPro" id="IPR007345">
    <property type="entry name" value="Polysacch_pyruvyl_Trfase"/>
</dbReference>
<comment type="caution">
    <text evidence="2">The sequence shown here is derived from an EMBL/GenBank/DDBJ whole genome shotgun (WGS) entry which is preliminary data.</text>
</comment>
<accession>A0A934TYD6</accession>
<dbReference type="GO" id="GO:0016740">
    <property type="term" value="F:transferase activity"/>
    <property type="evidence" value="ECO:0007669"/>
    <property type="project" value="UniProtKB-KW"/>
</dbReference>